<protein>
    <recommendedName>
        <fullName evidence="6">O-methyltransferase C-terminal domain-containing protein</fullName>
    </recommendedName>
</protein>
<feature type="active site" description="Proton acceptor" evidence="4">
    <location>
        <position position="284"/>
    </location>
</feature>
<evidence type="ECO:0000256" key="3">
    <source>
        <dbReference type="ARBA" id="ARBA00022691"/>
    </source>
</evidence>
<gene>
    <name evidence="7" type="ORF">ETD86_11415</name>
</gene>
<dbReference type="Gene3D" id="1.10.287.1350">
    <property type="match status" value="1"/>
</dbReference>
<dbReference type="EMBL" id="VCKY01000029">
    <property type="protein sequence ID" value="TMR22449.1"/>
    <property type="molecule type" value="Genomic_DNA"/>
</dbReference>
<keyword evidence="8" id="KW-1185">Reference proteome</keyword>
<dbReference type="AlphaFoldDB" id="A0A5S4FPE5"/>
<evidence type="ECO:0000313" key="7">
    <source>
        <dbReference type="EMBL" id="TMR22449.1"/>
    </source>
</evidence>
<reference evidence="7 8" key="1">
    <citation type="submission" date="2019-05" db="EMBL/GenBank/DDBJ databases">
        <title>Draft genome sequence of Nonomuraea turkmeniaca DSM 43926.</title>
        <authorList>
            <person name="Saricaoglu S."/>
            <person name="Isik K."/>
        </authorList>
    </citation>
    <scope>NUCLEOTIDE SEQUENCE [LARGE SCALE GENOMIC DNA]</scope>
    <source>
        <strain evidence="7 8">DSM 43926</strain>
    </source>
</reference>
<dbReference type="GO" id="GO:0032259">
    <property type="term" value="P:methylation"/>
    <property type="evidence" value="ECO:0007669"/>
    <property type="project" value="UniProtKB-KW"/>
</dbReference>
<feature type="region of interest" description="Disordered" evidence="5">
    <location>
        <begin position="1"/>
        <end position="47"/>
    </location>
</feature>
<evidence type="ECO:0000256" key="4">
    <source>
        <dbReference type="PIRSR" id="PIRSR005739-1"/>
    </source>
</evidence>
<dbReference type="InterPro" id="IPR001077">
    <property type="entry name" value="COMT_C"/>
</dbReference>
<dbReference type="InterPro" id="IPR016461">
    <property type="entry name" value="COMT-like"/>
</dbReference>
<dbReference type="InterPro" id="IPR029063">
    <property type="entry name" value="SAM-dependent_MTases_sf"/>
</dbReference>
<dbReference type="InterPro" id="IPR036388">
    <property type="entry name" value="WH-like_DNA-bd_sf"/>
</dbReference>
<dbReference type="PANTHER" id="PTHR43712:SF2">
    <property type="entry name" value="O-METHYLTRANSFERASE CICE"/>
    <property type="match status" value="1"/>
</dbReference>
<feature type="domain" description="O-methyltransferase C-terminal" evidence="6">
    <location>
        <begin position="169"/>
        <end position="359"/>
    </location>
</feature>
<dbReference type="Gene3D" id="1.10.10.10">
    <property type="entry name" value="Winged helix-like DNA-binding domain superfamily/Winged helix DNA-binding domain"/>
    <property type="match status" value="1"/>
</dbReference>
<dbReference type="OrthoDB" id="4145676at2"/>
<keyword evidence="2" id="KW-0808">Transferase</keyword>
<dbReference type="Pfam" id="PF00891">
    <property type="entry name" value="Methyltransf_2"/>
    <property type="match status" value="1"/>
</dbReference>
<keyword evidence="1" id="KW-0489">Methyltransferase</keyword>
<dbReference type="PIRSF" id="PIRSF005739">
    <property type="entry name" value="O-mtase"/>
    <property type="match status" value="1"/>
</dbReference>
<comment type="caution">
    <text evidence="7">The sequence shown here is derived from an EMBL/GenBank/DDBJ whole genome shotgun (WGS) entry which is preliminary data.</text>
</comment>
<evidence type="ECO:0000256" key="5">
    <source>
        <dbReference type="SAM" id="MobiDB-lite"/>
    </source>
</evidence>
<keyword evidence="3" id="KW-0949">S-adenosyl-L-methionine</keyword>
<dbReference type="Proteomes" id="UP000309128">
    <property type="component" value="Unassembled WGS sequence"/>
</dbReference>
<evidence type="ECO:0000313" key="8">
    <source>
        <dbReference type="Proteomes" id="UP000309128"/>
    </source>
</evidence>
<dbReference type="SUPFAM" id="SSF46785">
    <property type="entry name" value="Winged helix' DNA-binding domain"/>
    <property type="match status" value="1"/>
</dbReference>
<evidence type="ECO:0000256" key="2">
    <source>
        <dbReference type="ARBA" id="ARBA00022679"/>
    </source>
</evidence>
<dbReference type="PROSITE" id="PS51683">
    <property type="entry name" value="SAM_OMT_II"/>
    <property type="match status" value="1"/>
</dbReference>
<accession>A0A5S4FPE5</accession>
<sequence>MSTSGEDEPLPTRQPHGDDTPSLLPQRAPDSPRPPSMTPLDTSPRGIVQDMINGPLRAAALHAFVSVGGPEHLAAAGELSGEELAARCDADAAMMGQLLSALHCYGIVSVRNGCYHLSPTGMVLLPDADNSMYAAVKVTGSWLWWRAAAMLDETVRTGYPAVLDGARDPYERLADEPDLAALFDQFMVSRSAAIGHELASLADRFVGVQTVTDLGGGQGGVLAAILHAHPTLRGVLVERADVAARASAYLAGQGLAEQTTVVVGDIFSVVYPGAQRYLLSSILHNWSDLDCVTLLTLIRTAMRDSGPDAELWCIEAVKPAQPGEYSPTIDLGLRMMAMFPGGKERTLKELLALMEQAGLRCRTTLSLAHGQTLLIAVPAEAGN</sequence>
<evidence type="ECO:0000259" key="6">
    <source>
        <dbReference type="Pfam" id="PF00891"/>
    </source>
</evidence>
<name>A0A5S4FPE5_9ACTN</name>
<dbReference type="InterPro" id="IPR036390">
    <property type="entry name" value="WH_DNA-bd_sf"/>
</dbReference>
<organism evidence="7 8">
    <name type="scientific">Nonomuraea turkmeniaca</name>
    <dbReference type="NCBI Taxonomy" id="103838"/>
    <lineage>
        <taxon>Bacteria</taxon>
        <taxon>Bacillati</taxon>
        <taxon>Actinomycetota</taxon>
        <taxon>Actinomycetes</taxon>
        <taxon>Streptosporangiales</taxon>
        <taxon>Streptosporangiaceae</taxon>
        <taxon>Nonomuraea</taxon>
    </lineage>
</organism>
<dbReference type="GO" id="GO:0008171">
    <property type="term" value="F:O-methyltransferase activity"/>
    <property type="evidence" value="ECO:0007669"/>
    <property type="project" value="InterPro"/>
</dbReference>
<dbReference type="Gene3D" id="3.40.50.150">
    <property type="entry name" value="Vaccinia Virus protein VP39"/>
    <property type="match status" value="1"/>
</dbReference>
<dbReference type="PANTHER" id="PTHR43712">
    <property type="entry name" value="PUTATIVE (AFU_ORTHOLOGUE AFUA_4G14580)-RELATED"/>
    <property type="match status" value="1"/>
</dbReference>
<dbReference type="SUPFAM" id="SSF53335">
    <property type="entry name" value="S-adenosyl-L-methionine-dependent methyltransferases"/>
    <property type="match status" value="1"/>
</dbReference>
<proteinExistence type="predicted"/>
<evidence type="ECO:0000256" key="1">
    <source>
        <dbReference type="ARBA" id="ARBA00022603"/>
    </source>
</evidence>